<name>A0A1W9KNV3_9BURK</name>
<dbReference type="EMBL" id="MTEI01000031">
    <property type="protein sequence ID" value="OQW85846.1"/>
    <property type="molecule type" value="Genomic_DNA"/>
</dbReference>
<sequence>MSIDMIVTPTDKANSLEALNFLLENEAIVPDGDWIDRFAHRLMHEDSEIAGEAAVEAIQDDEVMLTAQVAIMMCLSKGVNRAAAATALKIVWLYQGFGLPTAEFKMVFDSVASVPMYLMDSQGQEAFAALDNEVAVFRGQLFDSGKVPDGASWTLSEEVAQWYSAPAPAYGSPERGWVLTATVPKSAILAAFFERGEQEVVLDLAQLNHRRLVAKRGTCDKFPEHLAGSNLGFLGRLSNFR</sequence>
<proteinExistence type="predicted"/>
<evidence type="ECO:0000313" key="1">
    <source>
        <dbReference type="EMBL" id="OQW85846.1"/>
    </source>
</evidence>
<comment type="caution">
    <text evidence="1">The sequence shown here is derived from an EMBL/GenBank/DDBJ whole genome shotgun (WGS) entry which is preliminary data.</text>
</comment>
<gene>
    <name evidence="1" type="ORF">BWK72_20040</name>
</gene>
<evidence type="ECO:0000313" key="2">
    <source>
        <dbReference type="Proteomes" id="UP000192505"/>
    </source>
</evidence>
<accession>A0A1W9KNV3</accession>
<dbReference type="Proteomes" id="UP000192505">
    <property type="component" value="Unassembled WGS sequence"/>
</dbReference>
<protein>
    <submittedName>
        <fullName evidence="1">Uncharacterized protein</fullName>
    </submittedName>
</protein>
<dbReference type="AlphaFoldDB" id="A0A1W9KNV3"/>
<organism evidence="1 2">
    <name type="scientific">Rhodoferax ferrireducens</name>
    <dbReference type="NCBI Taxonomy" id="192843"/>
    <lineage>
        <taxon>Bacteria</taxon>
        <taxon>Pseudomonadati</taxon>
        <taxon>Pseudomonadota</taxon>
        <taxon>Betaproteobacteria</taxon>
        <taxon>Burkholderiales</taxon>
        <taxon>Comamonadaceae</taxon>
        <taxon>Rhodoferax</taxon>
    </lineage>
</organism>
<reference evidence="1 2" key="1">
    <citation type="submission" date="2017-01" db="EMBL/GenBank/DDBJ databases">
        <title>Novel large sulfur bacteria in the metagenomes of groundwater-fed chemosynthetic microbial mats in the Lake Huron basin.</title>
        <authorList>
            <person name="Sharrar A.M."/>
            <person name="Flood B.E."/>
            <person name="Bailey J.V."/>
            <person name="Jones D.S."/>
            <person name="Biddanda B."/>
            <person name="Ruberg S.A."/>
            <person name="Marcus D.N."/>
            <person name="Dick G.J."/>
        </authorList>
    </citation>
    <scope>NUCLEOTIDE SEQUENCE [LARGE SCALE GENOMIC DNA]</scope>
    <source>
        <strain evidence="1">A7</strain>
    </source>
</reference>